<organism evidence="1 2">
    <name type="scientific">Labedaea rhizosphaerae</name>
    <dbReference type="NCBI Taxonomy" id="598644"/>
    <lineage>
        <taxon>Bacteria</taxon>
        <taxon>Bacillati</taxon>
        <taxon>Actinomycetota</taxon>
        <taxon>Actinomycetes</taxon>
        <taxon>Pseudonocardiales</taxon>
        <taxon>Pseudonocardiaceae</taxon>
        <taxon>Labedaea</taxon>
    </lineage>
</organism>
<proteinExistence type="predicted"/>
<dbReference type="Proteomes" id="UP000295444">
    <property type="component" value="Unassembled WGS sequence"/>
</dbReference>
<evidence type="ECO:0000313" key="2">
    <source>
        <dbReference type="Proteomes" id="UP000295444"/>
    </source>
</evidence>
<dbReference type="RefSeq" id="WP_133847620.1">
    <property type="nucleotide sequence ID" value="NZ_SNXZ01000001.1"/>
</dbReference>
<evidence type="ECO:0000313" key="1">
    <source>
        <dbReference type="EMBL" id="TDQ04760.1"/>
    </source>
</evidence>
<protein>
    <submittedName>
        <fullName evidence="1">Uncharacterized protein</fullName>
    </submittedName>
</protein>
<dbReference type="AlphaFoldDB" id="A0A4R6SMH5"/>
<gene>
    <name evidence="1" type="ORF">EV186_101717</name>
</gene>
<dbReference type="OrthoDB" id="4132762at2"/>
<dbReference type="EMBL" id="SNXZ01000001">
    <property type="protein sequence ID" value="TDQ04760.1"/>
    <property type="molecule type" value="Genomic_DNA"/>
</dbReference>
<reference evidence="1 2" key="1">
    <citation type="submission" date="2019-03" db="EMBL/GenBank/DDBJ databases">
        <title>Genomic Encyclopedia of Type Strains, Phase IV (KMG-IV): sequencing the most valuable type-strain genomes for metagenomic binning, comparative biology and taxonomic classification.</title>
        <authorList>
            <person name="Goeker M."/>
        </authorList>
    </citation>
    <scope>NUCLEOTIDE SEQUENCE [LARGE SCALE GENOMIC DNA]</scope>
    <source>
        <strain evidence="1 2">DSM 45361</strain>
    </source>
</reference>
<name>A0A4R6SMH5_LABRH</name>
<accession>A0A4R6SMH5</accession>
<sequence length="310" mass="35142">MAQQDSFPVLKEQPLSPAIRGWLRRSRDVSELPQHIPGTVPVFEVDSGYVAFTERRHLHKRDDLVINAISVTTVDMRPRTVTVSLQIPSSSPADDFFVMVDFRCQVRDAELVAQYGLRDLVEPLRQYLRRDATLFKLGVQHTVEQINDVREKVWARVEAYVRVRGPMIDGVVVEFAGVRTATPKELAEHERRMRDTRRDQLHKGLVHQGEDRDADRYSSYLERGATAIAGITVARGERTVAAAADRVYELEERKQEQMMELLKSLSDAEKDMIAVDAQRVVDSLMDRLVGGRPTASHQLEGDGDRGQLEA</sequence>
<keyword evidence="2" id="KW-1185">Reference proteome</keyword>
<comment type="caution">
    <text evidence="1">The sequence shown here is derived from an EMBL/GenBank/DDBJ whole genome shotgun (WGS) entry which is preliminary data.</text>
</comment>